<reference evidence="2" key="1">
    <citation type="submission" date="2021-05" db="EMBL/GenBank/DDBJ databases">
        <authorList>
            <person name="Alioto T."/>
            <person name="Alioto T."/>
            <person name="Gomez Garrido J."/>
        </authorList>
    </citation>
    <scope>NUCLEOTIDE SEQUENCE</scope>
</reference>
<sequence>MLCPVREGTRLLRWSQSERAHPREGVGISPAGFRQVFRTYRCHSEGSGAGDRQSGRIGSGRRMPAGGVLRHGRLQRREFLLDAGGEFWDILLDAGNCGGTCGSALEGILHVVHRTADQRPGSTAGRFGEPGCCSGGVGCGN</sequence>
<evidence type="ECO:0000256" key="1">
    <source>
        <dbReference type="SAM" id="MobiDB-lite"/>
    </source>
</evidence>
<organism evidence="2">
    <name type="scientific">Culex pipiens</name>
    <name type="common">House mosquito</name>
    <dbReference type="NCBI Taxonomy" id="7175"/>
    <lineage>
        <taxon>Eukaryota</taxon>
        <taxon>Metazoa</taxon>
        <taxon>Ecdysozoa</taxon>
        <taxon>Arthropoda</taxon>
        <taxon>Hexapoda</taxon>
        <taxon>Insecta</taxon>
        <taxon>Pterygota</taxon>
        <taxon>Neoptera</taxon>
        <taxon>Endopterygota</taxon>
        <taxon>Diptera</taxon>
        <taxon>Nematocera</taxon>
        <taxon>Culicoidea</taxon>
        <taxon>Culicidae</taxon>
        <taxon>Culicinae</taxon>
        <taxon>Culicini</taxon>
        <taxon>Culex</taxon>
        <taxon>Culex</taxon>
    </lineage>
</organism>
<protein>
    <submittedName>
        <fullName evidence="2">(northern house mosquito) hypothetical protein</fullName>
    </submittedName>
</protein>
<dbReference type="EMBL" id="HBUE01018153">
    <property type="protein sequence ID" value="CAG6451349.1"/>
    <property type="molecule type" value="Transcribed_RNA"/>
</dbReference>
<name>A0A8D8EZG9_CULPI</name>
<proteinExistence type="predicted"/>
<dbReference type="AlphaFoldDB" id="A0A8D8EZG9"/>
<feature type="region of interest" description="Disordered" evidence="1">
    <location>
        <begin position="44"/>
        <end position="64"/>
    </location>
</feature>
<evidence type="ECO:0000313" key="2">
    <source>
        <dbReference type="EMBL" id="CAG6451349.1"/>
    </source>
</evidence>
<accession>A0A8D8EZG9</accession>